<gene>
    <name evidence="10" type="primary">kdpA_2</name>
    <name evidence="9" type="synonym">kdpA</name>
    <name evidence="10" type="ORF">PTKU64_70850</name>
</gene>
<evidence type="ECO:0000256" key="9">
    <source>
        <dbReference type="HAMAP-Rule" id="MF_00275"/>
    </source>
</evidence>
<keyword evidence="5 9" id="KW-0630">Potassium</keyword>
<feature type="transmembrane region" description="Helical" evidence="9">
    <location>
        <begin position="566"/>
        <end position="588"/>
    </location>
</feature>
<protein>
    <recommendedName>
        <fullName evidence="9">Potassium-transporting ATPase potassium-binding subunit</fullName>
    </recommendedName>
    <alternativeName>
        <fullName evidence="9">ATP phosphohydrolase [potassium-transporting] A chain</fullName>
    </alternativeName>
    <alternativeName>
        <fullName evidence="9">Potassium-binding and translocating subunit A</fullName>
    </alternativeName>
    <alternativeName>
        <fullName evidence="9">Potassium-translocating ATPase A chain</fullName>
    </alternativeName>
</protein>
<reference evidence="10 11" key="1">
    <citation type="journal article" date="2022" name="Front. Microbiol.">
        <title>Identification and characterization of a novel class of self-sufficient cytochrome P450 hydroxylase involved in cyclohexanecarboxylate degradation in Paraburkholderia terrae strain KU-64.</title>
        <authorList>
            <person name="Yamamoto T."/>
            <person name="Hasegawa Y."/>
            <person name="Iwaki H."/>
        </authorList>
    </citation>
    <scope>NUCLEOTIDE SEQUENCE [LARGE SCALE GENOMIC DNA]</scope>
    <source>
        <strain evidence="10 11">KU-64</strain>
    </source>
</reference>
<evidence type="ECO:0000256" key="8">
    <source>
        <dbReference type="ARBA" id="ARBA00023136"/>
    </source>
</evidence>
<keyword evidence="6 9" id="KW-1133">Transmembrane helix</keyword>
<keyword evidence="2 9" id="KW-1003">Cell membrane</keyword>
<evidence type="ECO:0000256" key="7">
    <source>
        <dbReference type="ARBA" id="ARBA00023065"/>
    </source>
</evidence>
<dbReference type="HAMAP" id="MF_00275">
    <property type="entry name" value="KdpA"/>
    <property type="match status" value="1"/>
</dbReference>
<comment type="subcellular location">
    <subcellularLocation>
        <location evidence="9">Cell membrane</location>
        <topology evidence="9">Multi-pass membrane protein</topology>
    </subcellularLocation>
</comment>
<evidence type="ECO:0000256" key="1">
    <source>
        <dbReference type="ARBA" id="ARBA00022448"/>
    </source>
</evidence>
<feature type="transmembrane region" description="Helical" evidence="9">
    <location>
        <begin position="524"/>
        <end position="545"/>
    </location>
</feature>
<feature type="transmembrane region" description="Helical" evidence="9">
    <location>
        <begin position="177"/>
        <end position="199"/>
    </location>
</feature>
<dbReference type="PANTHER" id="PTHR30607:SF2">
    <property type="entry name" value="POTASSIUM-TRANSPORTING ATPASE POTASSIUM-BINDING SUBUNIT"/>
    <property type="match status" value="1"/>
</dbReference>
<dbReference type="InterPro" id="IPR004623">
    <property type="entry name" value="KdpA"/>
</dbReference>
<keyword evidence="3 9" id="KW-0633">Potassium transport</keyword>
<evidence type="ECO:0000256" key="5">
    <source>
        <dbReference type="ARBA" id="ARBA00022958"/>
    </source>
</evidence>
<evidence type="ECO:0000256" key="3">
    <source>
        <dbReference type="ARBA" id="ARBA00022538"/>
    </source>
</evidence>
<keyword evidence="4 9" id="KW-0812">Transmembrane</keyword>
<feature type="transmembrane region" description="Helical" evidence="9">
    <location>
        <begin position="459"/>
        <end position="480"/>
    </location>
</feature>
<dbReference type="NCBIfam" id="TIGR00680">
    <property type="entry name" value="kdpA"/>
    <property type="match status" value="1"/>
</dbReference>
<feature type="transmembrane region" description="Helical" evidence="9">
    <location>
        <begin position="286"/>
        <end position="307"/>
    </location>
</feature>
<accession>A0ABM7TXN4</accession>
<keyword evidence="7 9" id="KW-0406">Ion transport</keyword>
<dbReference type="Pfam" id="PF03814">
    <property type="entry name" value="KdpA"/>
    <property type="match status" value="1"/>
</dbReference>
<dbReference type="EMBL" id="AP024957">
    <property type="protein sequence ID" value="BCZ83410.1"/>
    <property type="molecule type" value="Genomic_DNA"/>
</dbReference>
<comment type="subunit">
    <text evidence="9">The system is composed of three essential subunits: KdpA, KdpB and KdpC.</text>
</comment>
<feature type="transmembrane region" description="Helical" evidence="9">
    <location>
        <begin position="6"/>
        <end position="24"/>
    </location>
</feature>
<keyword evidence="11" id="KW-1185">Reference proteome</keyword>
<feature type="transmembrane region" description="Helical" evidence="9">
    <location>
        <begin position="411"/>
        <end position="438"/>
    </location>
</feature>
<comment type="similarity">
    <text evidence="9">Belongs to the KdpA family.</text>
</comment>
<keyword evidence="1 9" id="KW-0813">Transport</keyword>
<feature type="transmembrane region" description="Helical" evidence="9">
    <location>
        <begin position="314"/>
        <end position="334"/>
    </location>
</feature>
<dbReference type="PANTHER" id="PTHR30607">
    <property type="entry name" value="POTASSIUM-TRANSPORTING ATPASE A CHAIN"/>
    <property type="match status" value="1"/>
</dbReference>
<feature type="transmembrane region" description="Helical" evidence="9">
    <location>
        <begin position="137"/>
        <end position="156"/>
    </location>
</feature>
<comment type="function">
    <text evidence="9">Part of the high-affinity ATP-driven potassium transport (or Kdp) system, which catalyzes the hydrolysis of ATP coupled with the electrogenic transport of potassium into the cytoplasm. This subunit binds the extracellular potassium ions and delivers the ions to the membrane domain of KdpB through an intramembrane tunnel.</text>
</comment>
<evidence type="ECO:0000256" key="4">
    <source>
        <dbReference type="ARBA" id="ARBA00022692"/>
    </source>
</evidence>
<evidence type="ECO:0000313" key="10">
    <source>
        <dbReference type="EMBL" id="BCZ83410.1"/>
    </source>
</evidence>
<dbReference type="RefSeq" id="WP_229515432.1">
    <property type="nucleotide sequence ID" value="NZ_AP024957.1"/>
</dbReference>
<keyword evidence="8 9" id="KW-0472">Membrane</keyword>
<dbReference type="PIRSF" id="PIRSF001294">
    <property type="entry name" value="K_ATPaseA"/>
    <property type="match status" value="1"/>
</dbReference>
<proteinExistence type="inferred from homology"/>
<evidence type="ECO:0000313" key="11">
    <source>
        <dbReference type="Proteomes" id="UP001319874"/>
    </source>
</evidence>
<organism evidence="10 11">
    <name type="scientific">Paraburkholderia terrae</name>
    <dbReference type="NCBI Taxonomy" id="311230"/>
    <lineage>
        <taxon>Bacteria</taxon>
        <taxon>Pseudomonadati</taxon>
        <taxon>Pseudomonadota</taxon>
        <taxon>Betaproteobacteria</taxon>
        <taxon>Burkholderiales</taxon>
        <taxon>Burkholderiaceae</taxon>
        <taxon>Paraburkholderia</taxon>
    </lineage>
</organism>
<evidence type="ECO:0000256" key="6">
    <source>
        <dbReference type="ARBA" id="ARBA00022989"/>
    </source>
</evidence>
<dbReference type="Proteomes" id="UP001319874">
    <property type="component" value="Chromosome 3"/>
</dbReference>
<name>A0ABM7TXN4_9BURK</name>
<feature type="transmembrane region" description="Helical" evidence="9">
    <location>
        <begin position="66"/>
        <end position="85"/>
    </location>
</feature>
<evidence type="ECO:0000256" key="2">
    <source>
        <dbReference type="ARBA" id="ARBA00022475"/>
    </source>
</evidence>
<sequence length="602" mass="63463">MNANNLFQTAFFIVVLIGLAIPLGRYMTAVLDGSSVVVRKIGRPVEHLLYRLAGVDPEAEMSWKHYALAVLLFNALGALAVYGFLRLQQWLPANPQAFGPMTPDAAFNTAVSFVTNTNWQDYSPEQTVSYLTQMMGLTVQNFLSAATGIAVVVALIRGFARHTTQTIGNFWIDLTRITLYVLAPLAIVVSLLLISQGAIQNFRSYQDVPTLQVTTYQVPKTDAQGNAVKDAKGNPVMQDVKADKQTLAMGPVASQEAIKMLGTNGGGFFNANSAHPYENPTPLSNFIQMLSMLIIPAALCVVFGRMVGDRRQGYAVLAAMTIAFTVAVVGEISAEQGGNPLFTSLHVDQSASALQAGGNAEGKEVRFGIAQSGIFTVATTAASCGAVNNMHDSLTPMGGFVPLLLIQLGEVIFGGVGSGLYGMLVFALLAVFVAGLMIGRTPEYVGKKIESFEMKMVSVAILLTPFLVLVGTSIGVLSPLGTGGIANPGPHGFSEILYAFSSAANNNGSAFAGLSVNTPFYNSLLGIAMWFGRFGTIVPVLAIAGSLANKKRIAATSGTLPTHGPLFVVLLLGTLVLVGALTYVPALALGPVVEHLLMTAGH</sequence>